<comment type="caution">
    <text evidence="1">The sequence shown here is derived from an EMBL/GenBank/DDBJ whole genome shotgun (WGS) entry which is preliminary data.</text>
</comment>
<evidence type="ECO:0000313" key="2">
    <source>
        <dbReference type="Proteomes" id="UP000487757"/>
    </source>
</evidence>
<dbReference type="InterPro" id="IPR034660">
    <property type="entry name" value="DinB/YfiT-like"/>
</dbReference>
<dbReference type="Proteomes" id="UP000487757">
    <property type="component" value="Unassembled WGS sequence"/>
</dbReference>
<sequence length="149" mass="17138">MLTEILKSLFSRDLNKLKTEIETYKDESKIWLVEPNISNAAGNLCLHLIGNLNTYIGATLGRTNYVRNRELEFSLKNIPQKELIKQIEETITVVNETLSSITQEEIEAEYPVLVLAEKTSTAFFLIHLTTHLAYHLGQINYHRRLLDHA</sequence>
<dbReference type="Gene3D" id="1.20.120.450">
    <property type="entry name" value="dinb family like domain"/>
    <property type="match status" value="1"/>
</dbReference>
<proteinExistence type="predicted"/>
<keyword evidence="2" id="KW-1185">Reference proteome</keyword>
<dbReference type="OrthoDB" id="893570at2"/>
<organism evidence="1 2">
    <name type="scientific">Pedobacter petrophilus</name>
    <dbReference type="NCBI Taxonomy" id="1908241"/>
    <lineage>
        <taxon>Bacteria</taxon>
        <taxon>Pseudomonadati</taxon>
        <taxon>Bacteroidota</taxon>
        <taxon>Sphingobacteriia</taxon>
        <taxon>Sphingobacteriales</taxon>
        <taxon>Sphingobacteriaceae</taxon>
        <taxon>Pedobacter</taxon>
    </lineage>
</organism>
<accession>A0A7K0FWD9</accession>
<dbReference type="AlphaFoldDB" id="A0A7K0FWD9"/>
<dbReference type="Pfam" id="PF07609">
    <property type="entry name" value="DUF1572"/>
    <property type="match status" value="1"/>
</dbReference>
<reference evidence="1 2" key="1">
    <citation type="submission" date="2019-11" db="EMBL/GenBank/DDBJ databases">
        <title>Pedobacter petrophilus genome.</title>
        <authorList>
            <person name="Feldbauer M.J."/>
            <person name="Newman J.D."/>
        </authorList>
    </citation>
    <scope>NUCLEOTIDE SEQUENCE [LARGE SCALE GENOMIC DNA]</scope>
    <source>
        <strain evidence="1 2">LMG 29686</strain>
    </source>
</reference>
<dbReference type="InterPro" id="IPR011466">
    <property type="entry name" value="DUF1572"/>
</dbReference>
<gene>
    <name evidence="1" type="ORF">GJU39_03060</name>
</gene>
<dbReference type="RefSeq" id="WP_154279218.1">
    <property type="nucleotide sequence ID" value="NZ_JBHUJQ010000001.1"/>
</dbReference>
<name>A0A7K0FWD9_9SPHI</name>
<evidence type="ECO:0000313" key="1">
    <source>
        <dbReference type="EMBL" id="MRX75056.1"/>
    </source>
</evidence>
<protein>
    <submittedName>
        <fullName evidence="1">DUF1572 domain-containing protein</fullName>
    </submittedName>
</protein>
<dbReference type="SUPFAM" id="SSF109854">
    <property type="entry name" value="DinB/YfiT-like putative metalloenzymes"/>
    <property type="match status" value="1"/>
</dbReference>
<dbReference type="EMBL" id="WKKH01000003">
    <property type="protein sequence ID" value="MRX75056.1"/>
    <property type="molecule type" value="Genomic_DNA"/>
</dbReference>